<evidence type="ECO:0008006" key="3">
    <source>
        <dbReference type="Google" id="ProtNLM"/>
    </source>
</evidence>
<gene>
    <name evidence="1" type="ORF">H9819_05095</name>
</gene>
<protein>
    <recommendedName>
        <fullName evidence="3">Lipoprotein</fullName>
    </recommendedName>
</protein>
<dbReference type="EMBL" id="DXCK01000072">
    <property type="protein sequence ID" value="HIZ01617.1"/>
    <property type="molecule type" value="Genomic_DNA"/>
</dbReference>
<evidence type="ECO:0000313" key="2">
    <source>
        <dbReference type="Proteomes" id="UP000824023"/>
    </source>
</evidence>
<accession>A0A9D2A3U5</accession>
<dbReference type="Proteomes" id="UP000824023">
    <property type="component" value="Unassembled WGS sequence"/>
</dbReference>
<reference evidence="1" key="1">
    <citation type="journal article" date="2021" name="PeerJ">
        <title>Extensive microbial diversity within the chicken gut microbiome revealed by metagenomics and culture.</title>
        <authorList>
            <person name="Gilroy R."/>
            <person name="Ravi A."/>
            <person name="Getino M."/>
            <person name="Pursley I."/>
            <person name="Horton D.L."/>
            <person name="Alikhan N.F."/>
            <person name="Baker D."/>
            <person name="Gharbi K."/>
            <person name="Hall N."/>
            <person name="Watson M."/>
            <person name="Adriaenssens E.M."/>
            <person name="Foster-Nyarko E."/>
            <person name="Jarju S."/>
            <person name="Secka A."/>
            <person name="Antonio M."/>
            <person name="Oren A."/>
            <person name="Chaudhuri R.R."/>
            <person name="La Ragione R."/>
            <person name="Hildebrand F."/>
            <person name="Pallen M.J."/>
        </authorList>
    </citation>
    <scope>NUCLEOTIDE SEQUENCE</scope>
    <source>
        <strain evidence="1">ChiHjej12B11-24981</strain>
    </source>
</reference>
<proteinExistence type="predicted"/>
<sequence length="269" mass="29946">MRRIQKQLGMLFVFLCTVILTGCNDEESNPLRFDQSVDEDNTVDVCFPRSEEDGSAGAVTILGGDGNYTAQCDNAAVLKIDMKYPNAFVLYPQDWGEAHVTVTDGTGASIVLKVVVYQSKQTLTVGYMDVLITGGEQLTEEQQAALREEALVTIPVKAAGGGYRMIFDNPQDPYSGTLCFYPTEMDKEEEMVKGTFIVNSDRNEENLWNYRFQLEEKEHTLAVVPYSDKKTVTKADVLPTVALLEDVTEQIPTSYPGVKVFTQQVIQRP</sequence>
<dbReference type="PROSITE" id="PS51257">
    <property type="entry name" value="PROKAR_LIPOPROTEIN"/>
    <property type="match status" value="1"/>
</dbReference>
<organism evidence="1 2">
    <name type="scientific">Candidatus Bacteroides merdipullorum</name>
    <dbReference type="NCBI Taxonomy" id="2838474"/>
    <lineage>
        <taxon>Bacteria</taxon>
        <taxon>Pseudomonadati</taxon>
        <taxon>Bacteroidota</taxon>
        <taxon>Bacteroidia</taxon>
        <taxon>Bacteroidales</taxon>
        <taxon>Bacteroidaceae</taxon>
        <taxon>Bacteroides</taxon>
    </lineage>
</organism>
<evidence type="ECO:0000313" key="1">
    <source>
        <dbReference type="EMBL" id="HIZ01617.1"/>
    </source>
</evidence>
<dbReference type="AlphaFoldDB" id="A0A9D2A3U5"/>
<reference evidence="1" key="2">
    <citation type="submission" date="2021-04" db="EMBL/GenBank/DDBJ databases">
        <authorList>
            <person name="Gilroy R."/>
        </authorList>
    </citation>
    <scope>NUCLEOTIDE SEQUENCE</scope>
    <source>
        <strain evidence="1">ChiHjej12B11-24981</strain>
    </source>
</reference>
<comment type="caution">
    <text evidence="1">The sequence shown here is derived from an EMBL/GenBank/DDBJ whole genome shotgun (WGS) entry which is preliminary data.</text>
</comment>
<name>A0A9D2A3U5_9BACE</name>